<dbReference type="InterPro" id="IPR021836">
    <property type="entry name" value="DUF3429"/>
</dbReference>
<evidence type="ECO:0000313" key="2">
    <source>
        <dbReference type="EMBL" id="SZF04611.1"/>
    </source>
</evidence>
<dbReference type="Pfam" id="PF11911">
    <property type="entry name" value="DUF3429"/>
    <property type="match status" value="1"/>
</dbReference>
<dbReference type="PANTHER" id="PTHR15887">
    <property type="entry name" value="TRANSMEMBRANE PROTEIN 69"/>
    <property type="match status" value="1"/>
</dbReference>
<keyword evidence="1" id="KW-1133">Transmembrane helix</keyword>
<proteinExistence type="predicted"/>
<sequence length="289" mass="32277">MMMRRQVTFKSLCLFQTSGEVFHAKFYNKTSPFSTTPFRQERLRNSLSRVSFTKACSFGGGKARAFAEFQNPKKDEHRLIQKLDESKSTGSSSSEAYDKNHEIKTGAIKSELRTILQAFSLKDIPKESLNIGAAGVIPFAATSGSTSYLAWETHHVGTTDSGFLFSTETAQYLLEAMSTIQIGYGALIISCLGAIHLGFEYAEYGGRQGYRRLIYGVIAPLLALPTLLMPVEAALISQFLALNFMYFTDFRATVRGWFPPWYSIYRFFLTFCAGSSIVLSLIFRGYFAG</sequence>
<evidence type="ECO:0000313" key="3">
    <source>
        <dbReference type="Proteomes" id="UP000275772"/>
    </source>
</evidence>
<feature type="transmembrane region" description="Helical" evidence="1">
    <location>
        <begin position="182"/>
        <end position="202"/>
    </location>
</feature>
<feature type="transmembrane region" description="Helical" evidence="1">
    <location>
        <begin position="267"/>
        <end position="287"/>
    </location>
</feature>
<feature type="transmembrane region" description="Helical" evidence="1">
    <location>
        <begin position="214"/>
        <end position="247"/>
    </location>
</feature>
<gene>
    <name evidence="2" type="ORF">BLGHR1_15408</name>
</gene>
<dbReference type="AlphaFoldDB" id="A0A383UWB2"/>
<accession>A0A383UWB2</accession>
<reference evidence="2 3" key="1">
    <citation type="submission" date="2017-11" db="EMBL/GenBank/DDBJ databases">
        <authorList>
            <person name="Kracher B."/>
        </authorList>
    </citation>
    <scope>NUCLEOTIDE SEQUENCE [LARGE SCALE GENOMIC DNA]</scope>
    <source>
        <strain evidence="2 3">RACE1</strain>
    </source>
</reference>
<name>A0A383UWB2_BLUHO</name>
<dbReference type="Proteomes" id="UP000275772">
    <property type="component" value="Unassembled WGS sequence"/>
</dbReference>
<organism evidence="2 3">
    <name type="scientific">Blumeria hordei</name>
    <name type="common">Barley powdery mildew</name>
    <name type="synonym">Blumeria graminis f. sp. hordei</name>
    <dbReference type="NCBI Taxonomy" id="2867405"/>
    <lineage>
        <taxon>Eukaryota</taxon>
        <taxon>Fungi</taxon>
        <taxon>Dikarya</taxon>
        <taxon>Ascomycota</taxon>
        <taxon>Pezizomycotina</taxon>
        <taxon>Leotiomycetes</taxon>
        <taxon>Erysiphales</taxon>
        <taxon>Erysiphaceae</taxon>
        <taxon>Blumeria</taxon>
    </lineage>
</organism>
<evidence type="ECO:0000256" key="1">
    <source>
        <dbReference type="SAM" id="Phobius"/>
    </source>
</evidence>
<keyword evidence="1" id="KW-0812">Transmembrane</keyword>
<dbReference type="PANTHER" id="PTHR15887:SF1">
    <property type="entry name" value="TRANSMEMBRANE PROTEIN 69"/>
    <property type="match status" value="1"/>
</dbReference>
<dbReference type="EMBL" id="UNSH01000067">
    <property type="protein sequence ID" value="SZF04611.1"/>
    <property type="molecule type" value="Genomic_DNA"/>
</dbReference>
<protein>
    <submittedName>
        <fullName evidence="2">Uncharacterized protein</fullName>
    </submittedName>
</protein>
<dbReference type="VEuPathDB" id="FungiDB:BLGHR1_15408"/>
<keyword evidence="1" id="KW-0472">Membrane</keyword>